<comment type="caution">
    <text evidence="1">The sequence shown here is derived from an EMBL/GenBank/DDBJ whole genome shotgun (WGS) entry which is preliminary data.</text>
</comment>
<reference evidence="1" key="2">
    <citation type="journal article" date="2020" name="Nat. Commun.">
        <title>Large-scale genome sequencing of mycorrhizal fungi provides insights into the early evolution of symbiotic traits.</title>
        <authorList>
            <person name="Miyauchi S."/>
            <person name="Kiss E."/>
            <person name="Kuo A."/>
            <person name="Drula E."/>
            <person name="Kohler A."/>
            <person name="Sanchez-Garcia M."/>
            <person name="Morin E."/>
            <person name="Andreopoulos B."/>
            <person name="Barry K.W."/>
            <person name="Bonito G."/>
            <person name="Buee M."/>
            <person name="Carver A."/>
            <person name="Chen C."/>
            <person name="Cichocki N."/>
            <person name="Clum A."/>
            <person name="Culley D."/>
            <person name="Crous P.W."/>
            <person name="Fauchery L."/>
            <person name="Girlanda M."/>
            <person name="Hayes R.D."/>
            <person name="Keri Z."/>
            <person name="LaButti K."/>
            <person name="Lipzen A."/>
            <person name="Lombard V."/>
            <person name="Magnuson J."/>
            <person name="Maillard F."/>
            <person name="Murat C."/>
            <person name="Nolan M."/>
            <person name="Ohm R.A."/>
            <person name="Pangilinan J."/>
            <person name="Pereira M.F."/>
            <person name="Perotto S."/>
            <person name="Peter M."/>
            <person name="Pfister S."/>
            <person name="Riley R."/>
            <person name="Sitrit Y."/>
            <person name="Stielow J.B."/>
            <person name="Szollosi G."/>
            <person name="Zifcakova L."/>
            <person name="Stursova M."/>
            <person name="Spatafora J.W."/>
            <person name="Tedersoo L."/>
            <person name="Vaario L.M."/>
            <person name="Yamada A."/>
            <person name="Yan M."/>
            <person name="Wang P."/>
            <person name="Xu J."/>
            <person name="Bruns T."/>
            <person name="Baldrian P."/>
            <person name="Vilgalys R."/>
            <person name="Dunand C."/>
            <person name="Henrissat B."/>
            <person name="Grigoriev I.V."/>
            <person name="Hibbett D."/>
            <person name="Nagy L.G."/>
            <person name="Martin F.M."/>
        </authorList>
    </citation>
    <scope>NUCLEOTIDE SEQUENCE</scope>
    <source>
        <strain evidence="1">Prilba</strain>
    </source>
</reference>
<dbReference type="OrthoDB" id="3252135at2759"/>
<evidence type="ECO:0000313" key="1">
    <source>
        <dbReference type="EMBL" id="KAF8476608.1"/>
    </source>
</evidence>
<proteinExistence type="predicted"/>
<protein>
    <submittedName>
        <fullName evidence="1">Uncharacterized protein</fullName>
    </submittedName>
</protein>
<dbReference type="AlphaFoldDB" id="A0A9P5MS18"/>
<sequence>MSLEPPTYTPSADVPAYSVIPRPTERILAATARLRRRTPTGVFVRSNSLITVALREQEEDALMPSYGRHGTICGDIALSCSQGVQAVYIKLEGRLHLASQEGAPTDPTFFCMSYDVWRRTEEDRSAPCPSMFPFETVLPEGFWDNGQRRALPPTYDNPCSEARDIRAQCNYLLWVVVERKGSKLALWKLPKKLIVPFVYQPRMRPQQPILSSPFPFLSTVKSLPEEWFQITTTICPKAISDIEPIDCHLFIPVVQTFALTDTIPFHLQLIAPSKSLQAFLYPTIPTHTKLKRSKSIVAESTAPPTVRVFLERQVTIVLKGHQLMRKFTIGEGNLRSLPPSASPPSMLHSQNLGHGLSTLDYEGEVHPNPDLTVGQFGISRLQVRDFIAINLAPPNPYTSPLSFLQHSHPIRLVTDPFTDNVDHA</sequence>
<gene>
    <name evidence="1" type="ORF">DFH94DRAFT_634912</name>
</gene>
<accession>A0A9P5MS18</accession>
<dbReference type="Proteomes" id="UP000759537">
    <property type="component" value="Unassembled WGS sequence"/>
</dbReference>
<name>A0A9P5MS18_9AGAM</name>
<keyword evidence="2" id="KW-1185">Reference proteome</keyword>
<reference evidence="1" key="1">
    <citation type="submission" date="2019-10" db="EMBL/GenBank/DDBJ databases">
        <authorList>
            <consortium name="DOE Joint Genome Institute"/>
            <person name="Kuo A."/>
            <person name="Miyauchi S."/>
            <person name="Kiss E."/>
            <person name="Drula E."/>
            <person name="Kohler A."/>
            <person name="Sanchez-Garcia M."/>
            <person name="Andreopoulos B."/>
            <person name="Barry K.W."/>
            <person name="Bonito G."/>
            <person name="Buee M."/>
            <person name="Carver A."/>
            <person name="Chen C."/>
            <person name="Cichocki N."/>
            <person name="Clum A."/>
            <person name="Culley D."/>
            <person name="Crous P.W."/>
            <person name="Fauchery L."/>
            <person name="Girlanda M."/>
            <person name="Hayes R."/>
            <person name="Keri Z."/>
            <person name="LaButti K."/>
            <person name="Lipzen A."/>
            <person name="Lombard V."/>
            <person name="Magnuson J."/>
            <person name="Maillard F."/>
            <person name="Morin E."/>
            <person name="Murat C."/>
            <person name="Nolan M."/>
            <person name="Ohm R."/>
            <person name="Pangilinan J."/>
            <person name="Pereira M."/>
            <person name="Perotto S."/>
            <person name="Peter M."/>
            <person name="Riley R."/>
            <person name="Sitrit Y."/>
            <person name="Stielow B."/>
            <person name="Szollosi G."/>
            <person name="Zifcakova L."/>
            <person name="Stursova M."/>
            <person name="Spatafora J.W."/>
            <person name="Tedersoo L."/>
            <person name="Vaario L.-M."/>
            <person name="Yamada A."/>
            <person name="Yan M."/>
            <person name="Wang P."/>
            <person name="Xu J."/>
            <person name="Bruns T."/>
            <person name="Baldrian P."/>
            <person name="Vilgalys R."/>
            <person name="Henrissat B."/>
            <person name="Grigoriev I.V."/>
            <person name="Hibbett D."/>
            <person name="Nagy L.G."/>
            <person name="Martin F.M."/>
        </authorList>
    </citation>
    <scope>NUCLEOTIDE SEQUENCE</scope>
    <source>
        <strain evidence="1">Prilba</strain>
    </source>
</reference>
<organism evidence="1 2">
    <name type="scientific">Russula ochroleuca</name>
    <dbReference type="NCBI Taxonomy" id="152965"/>
    <lineage>
        <taxon>Eukaryota</taxon>
        <taxon>Fungi</taxon>
        <taxon>Dikarya</taxon>
        <taxon>Basidiomycota</taxon>
        <taxon>Agaricomycotina</taxon>
        <taxon>Agaricomycetes</taxon>
        <taxon>Russulales</taxon>
        <taxon>Russulaceae</taxon>
        <taxon>Russula</taxon>
    </lineage>
</organism>
<evidence type="ECO:0000313" key="2">
    <source>
        <dbReference type="Proteomes" id="UP000759537"/>
    </source>
</evidence>
<dbReference type="EMBL" id="WHVB01000014">
    <property type="protein sequence ID" value="KAF8476608.1"/>
    <property type="molecule type" value="Genomic_DNA"/>
</dbReference>